<dbReference type="HAMAP" id="MF_03040">
    <property type="entry name" value="USB1"/>
    <property type="match status" value="1"/>
</dbReference>
<dbReference type="EMBL" id="ML995475">
    <property type="protein sequence ID" value="KAF2146789.1"/>
    <property type="molecule type" value="Genomic_DNA"/>
</dbReference>
<feature type="active site" description="Proton donor/acceptor" evidence="5">
    <location>
        <position position="245"/>
    </location>
</feature>
<sequence>MTTLVAYPDSDSEQDAHDAHPPKRKRPTPASASCNDLPPPPPLPAAFHDLYSTATRVSTSDDPSLHAGRKRAIPHMEGHWMSHVYLEWHPTAAESSTLASLIAHVQASADAGATIHSSLQTALNTPAPLHISLSRTLPIPTETRAPFLTALNAQIQRTGARPFDIKFGGLKWVSNYDRTRWFLVMGVQKPARDELNALLRACNRTAKTHGFPELYGKDGATSEGEGIDMGLGKLEAADDHSAAFHVSLAWSLEAPGKDARNPLADKVVREWMEDEVLKIAVRFDAVKVKIGNAVHAVDLGKKRESGTKGILG</sequence>
<dbReference type="InterPro" id="IPR009097">
    <property type="entry name" value="Cyclic_Pdiesterase"/>
</dbReference>
<dbReference type="InterPro" id="IPR027521">
    <property type="entry name" value="Usb1"/>
</dbReference>
<keyword evidence="4 5" id="KW-0539">Nucleus</keyword>
<evidence type="ECO:0000313" key="7">
    <source>
        <dbReference type="EMBL" id="KAF2146789.1"/>
    </source>
</evidence>
<keyword evidence="8" id="KW-1185">Reference proteome</keyword>
<dbReference type="EC" id="3.1.4.-" evidence="5"/>
<keyword evidence="3" id="KW-0456">Lyase</keyword>
<reference evidence="7" key="1">
    <citation type="journal article" date="2020" name="Stud. Mycol.">
        <title>101 Dothideomycetes genomes: a test case for predicting lifestyles and emergence of pathogens.</title>
        <authorList>
            <person name="Haridas S."/>
            <person name="Albert R."/>
            <person name="Binder M."/>
            <person name="Bloem J."/>
            <person name="Labutti K."/>
            <person name="Salamov A."/>
            <person name="Andreopoulos B."/>
            <person name="Baker S."/>
            <person name="Barry K."/>
            <person name="Bills G."/>
            <person name="Bluhm B."/>
            <person name="Cannon C."/>
            <person name="Castanera R."/>
            <person name="Culley D."/>
            <person name="Daum C."/>
            <person name="Ezra D."/>
            <person name="Gonzalez J."/>
            <person name="Henrissat B."/>
            <person name="Kuo A."/>
            <person name="Liang C."/>
            <person name="Lipzen A."/>
            <person name="Lutzoni F."/>
            <person name="Magnuson J."/>
            <person name="Mondo S."/>
            <person name="Nolan M."/>
            <person name="Ohm R."/>
            <person name="Pangilinan J."/>
            <person name="Park H.-J."/>
            <person name="Ramirez L."/>
            <person name="Alfaro M."/>
            <person name="Sun H."/>
            <person name="Tritt A."/>
            <person name="Yoshinaga Y."/>
            <person name="Zwiers L.-H."/>
            <person name="Turgeon B."/>
            <person name="Goodwin S."/>
            <person name="Spatafora J."/>
            <person name="Crous P."/>
            <person name="Grigoriev I."/>
        </authorList>
    </citation>
    <scope>NUCLEOTIDE SEQUENCE</scope>
    <source>
        <strain evidence="7">CBS 121167</strain>
    </source>
</reference>
<dbReference type="GO" id="GO:0005634">
    <property type="term" value="C:nucleus"/>
    <property type="evidence" value="ECO:0007669"/>
    <property type="project" value="UniProtKB-SubCell"/>
</dbReference>
<protein>
    <recommendedName>
        <fullName evidence="5">U6 snRNA phosphodiesterase</fullName>
        <ecNumber evidence="5">3.1.4.-</ecNumber>
    </recommendedName>
</protein>
<dbReference type="PANTHER" id="PTHR13522">
    <property type="entry name" value="U6 SNRNA PHOSPHODIESTERASE 1"/>
    <property type="match status" value="1"/>
</dbReference>
<name>A0A6A6BRS0_9PEZI</name>
<dbReference type="Pfam" id="PF09749">
    <property type="entry name" value="HVSL"/>
    <property type="match status" value="1"/>
</dbReference>
<comment type="subcellular location">
    <subcellularLocation>
        <location evidence="5">Nucleus</location>
    </subcellularLocation>
</comment>
<evidence type="ECO:0000256" key="6">
    <source>
        <dbReference type="SAM" id="MobiDB-lite"/>
    </source>
</evidence>
<dbReference type="Proteomes" id="UP000799438">
    <property type="component" value="Unassembled WGS sequence"/>
</dbReference>
<dbReference type="PANTHER" id="PTHR13522:SF3">
    <property type="entry name" value="U6 SNRNA PHOSPHODIESTERASE 1"/>
    <property type="match status" value="1"/>
</dbReference>
<feature type="active site" description="Proton donor/acceptor" evidence="5">
    <location>
        <position position="130"/>
    </location>
</feature>
<evidence type="ECO:0000256" key="4">
    <source>
        <dbReference type="ARBA" id="ARBA00023242"/>
    </source>
</evidence>
<dbReference type="AlphaFoldDB" id="A0A6A6BRS0"/>
<feature type="region of interest" description="Disordered" evidence="6">
    <location>
        <begin position="1"/>
        <end position="45"/>
    </location>
</feature>
<dbReference type="SUPFAM" id="SSF55144">
    <property type="entry name" value="LigT-like"/>
    <property type="match status" value="1"/>
</dbReference>
<evidence type="ECO:0000256" key="2">
    <source>
        <dbReference type="ARBA" id="ARBA00022801"/>
    </source>
</evidence>
<keyword evidence="1 5" id="KW-0540">Nuclease</keyword>
<dbReference type="OrthoDB" id="49151at2759"/>
<gene>
    <name evidence="5" type="primary">USB1</name>
    <name evidence="7" type="ORF">K452DRAFT_262903</name>
</gene>
<proteinExistence type="inferred from homology"/>
<evidence type="ECO:0000256" key="1">
    <source>
        <dbReference type="ARBA" id="ARBA00022722"/>
    </source>
</evidence>
<dbReference type="Gene3D" id="3.90.1140.10">
    <property type="entry name" value="Cyclic phosphodiesterase"/>
    <property type="match status" value="1"/>
</dbReference>
<organism evidence="7 8">
    <name type="scientific">Aplosporella prunicola CBS 121167</name>
    <dbReference type="NCBI Taxonomy" id="1176127"/>
    <lineage>
        <taxon>Eukaryota</taxon>
        <taxon>Fungi</taxon>
        <taxon>Dikarya</taxon>
        <taxon>Ascomycota</taxon>
        <taxon>Pezizomycotina</taxon>
        <taxon>Dothideomycetes</taxon>
        <taxon>Dothideomycetes incertae sedis</taxon>
        <taxon>Botryosphaeriales</taxon>
        <taxon>Aplosporellaceae</taxon>
        <taxon>Aplosporella</taxon>
    </lineage>
</organism>
<dbReference type="GO" id="GO:0034477">
    <property type="term" value="P:U6 snRNA 3'-end processing"/>
    <property type="evidence" value="ECO:0007669"/>
    <property type="project" value="UniProtKB-UniRule"/>
</dbReference>
<evidence type="ECO:0000256" key="5">
    <source>
        <dbReference type="HAMAP-Rule" id="MF_03040"/>
    </source>
</evidence>
<keyword evidence="2 5" id="KW-0378">Hydrolase</keyword>
<evidence type="ECO:0000256" key="3">
    <source>
        <dbReference type="ARBA" id="ARBA00023239"/>
    </source>
</evidence>
<accession>A0A6A6BRS0</accession>
<comment type="function">
    <text evidence="5">Phosphodiesterase responsible for the U6 snRNA 3' end processing. Acts as an exoribonuclease (RNase) responsible for trimming the poly(U) tract of the last nucleotides in the pre-U6 snRNA molecule, leading to the formation of mature U6 snRNA.</text>
</comment>
<evidence type="ECO:0000313" key="8">
    <source>
        <dbReference type="Proteomes" id="UP000799438"/>
    </source>
</evidence>
<comment type="similarity">
    <text evidence="5">Belongs to the 2H phosphoesterase superfamily. USB1 family.</text>
</comment>
<dbReference type="GO" id="GO:0016829">
    <property type="term" value="F:lyase activity"/>
    <property type="evidence" value="ECO:0007669"/>
    <property type="project" value="UniProtKB-KW"/>
</dbReference>
<dbReference type="GO" id="GO:1990838">
    <property type="term" value="F:poly(U)-specific exoribonuclease activity, producing 3' uridine cyclic phosphate ends"/>
    <property type="evidence" value="ECO:0007669"/>
    <property type="project" value="UniProtKB-UniRule"/>
</dbReference>